<keyword evidence="6" id="KW-0325">Glycoprotein</keyword>
<comment type="similarity">
    <text evidence="1 8">Belongs to the peptidase S8 family.</text>
</comment>
<dbReference type="InterPro" id="IPR003137">
    <property type="entry name" value="PA_domain"/>
</dbReference>
<keyword evidence="3 10" id="KW-0732">Signal</keyword>
<dbReference type="InterPro" id="IPR037045">
    <property type="entry name" value="S8pro/Inhibitor_I9_sf"/>
</dbReference>
<dbReference type="InterPro" id="IPR045051">
    <property type="entry name" value="SBT"/>
</dbReference>
<dbReference type="PRINTS" id="PR00723">
    <property type="entry name" value="SUBTILISIN"/>
</dbReference>
<evidence type="ECO:0000256" key="2">
    <source>
        <dbReference type="ARBA" id="ARBA00022670"/>
    </source>
</evidence>
<dbReference type="Gene3D" id="3.50.30.30">
    <property type="match status" value="1"/>
</dbReference>
<keyword evidence="2 8" id="KW-0645">Protease</keyword>
<feature type="domain" description="Peptidase S8/S53" evidence="11">
    <location>
        <begin position="161"/>
        <end position="607"/>
    </location>
</feature>
<dbReference type="CDD" id="cd04852">
    <property type="entry name" value="Peptidases_S8_3"/>
    <property type="match status" value="1"/>
</dbReference>
<dbReference type="Pfam" id="PF05922">
    <property type="entry name" value="Inhibitor_I9"/>
    <property type="match status" value="1"/>
</dbReference>
<dbReference type="InterPro" id="IPR041469">
    <property type="entry name" value="Subtilisin-like_FN3"/>
</dbReference>
<dbReference type="FunFam" id="3.50.30.30:FF:000005">
    <property type="entry name" value="subtilisin-like protease SBT1.5"/>
    <property type="match status" value="1"/>
</dbReference>
<evidence type="ECO:0000256" key="7">
    <source>
        <dbReference type="PIRSR" id="PIRSR615500-1"/>
    </source>
</evidence>
<proteinExistence type="inferred from homology"/>
<evidence type="ECO:0000259" key="12">
    <source>
        <dbReference type="Pfam" id="PF02225"/>
    </source>
</evidence>
<evidence type="ECO:0000256" key="5">
    <source>
        <dbReference type="ARBA" id="ARBA00022825"/>
    </source>
</evidence>
<evidence type="ECO:0000256" key="9">
    <source>
        <dbReference type="SAM" id="MobiDB-lite"/>
    </source>
</evidence>
<dbReference type="OrthoDB" id="206201at2759"/>
<evidence type="ECO:0000313" key="15">
    <source>
        <dbReference type="EMBL" id="MQL88127.1"/>
    </source>
</evidence>
<feature type="active site" description="Charge relay system" evidence="7 8">
    <location>
        <position position="229"/>
    </location>
</feature>
<sequence length="775" mass="79999">MADHKLCFPPIHLFALLFSFFLPYSTTQLVLGHNDEGEGRGHGGDASRLQTYVVHVRKPNGAAFAGPEEKEQWYRSFLSVDAAAEGDFGEPLWVHSYHEVLTGFAARLTEEEVDAMKKEGFLHAYPDAALPLATTHTPQFLGLRLGSGLWDSAGPGGGRLGEGVIIGMIDSGITAGHPSFGDEDMPAPPSRWKGWCQPPEFCNKKVIGARTFVGGGDQEEATPSDEVGHGTHTASTAAGSFVKGASVLGSANGTASGVAPRAHLAIYKVCNSNTCQTSDILAGMDAAVADGVDVLSISIAGASSPFHSDGVAVGAFGAIKRGIFVSCAAGNAGPTVGSVANDAPWILTVAASTMDRSIVATVELGDGSKFEGQSAFQPAGFTHELLPLSPGTELPEISEASYCGRGSMDDADVKGKVVLCERGGGISSVEKGAVVLEAGGAAMIIMNRESDANTTEATAHILPASHVSFAAGCKIIDYIKASSHPTASISFEGTKLGSSSSPPAPAVASFSSRGPSMSSPGVLKPDVSVAGVNVLAAWPFAVGPPSKSRSSVAFFNMISGTSMATPHLSGVAALLKGAHPDWSPAAIRSAIMTTSDVRGNDGALIKDERLETASLFAIGAGHVNPSRAADPGLVYDLSTSDYVAFICSLGYTDEEVSAIVGEALVCSTVRSISGGELNYPSISVNLTSKSSTVAVERTVTNVGGAGETYKVEVVHPAGVSVSVIPETLMFSSVKEKQSFTVSFTRHGGANGFLEGNLRWVSAKHAVRSPISITLQ</sequence>
<feature type="active site" description="Charge relay system" evidence="7 8">
    <location>
        <position position="170"/>
    </location>
</feature>
<organism evidence="15 16">
    <name type="scientific">Colocasia esculenta</name>
    <name type="common">Wild taro</name>
    <name type="synonym">Arum esculentum</name>
    <dbReference type="NCBI Taxonomy" id="4460"/>
    <lineage>
        <taxon>Eukaryota</taxon>
        <taxon>Viridiplantae</taxon>
        <taxon>Streptophyta</taxon>
        <taxon>Embryophyta</taxon>
        <taxon>Tracheophyta</taxon>
        <taxon>Spermatophyta</taxon>
        <taxon>Magnoliopsida</taxon>
        <taxon>Liliopsida</taxon>
        <taxon>Araceae</taxon>
        <taxon>Aroideae</taxon>
        <taxon>Colocasieae</taxon>
        <taxon>Colocasia</taxon>
    </lineage>
</organism>
<evidence type="ECO:0000313" key="16">
    <source>
        <dbReference type="Proteomes" id="UP000652761"/>
    </source>
</evidence>
<gene>
    <name evidence="15" type="ORF">Taro_020688</name>
</gene>
<dbReference type="Gene3D" id="2.60.40.2310">
    <property type="match status" value="1"/>
</dbReference>
<dbReference type="CDD" id="cd02120">
    <property type="entry name" value="PA_subtilisin_like"/>
    <property type="match status" value="1"/>
</dbReference>
<dbReference type="Pfam" id="PF00082">
    <property type="entry name" value="Peptidase_S8"/>
    <property type="match status" value="1"/>
</dbReference>
<dbReference type="AlphaFoldDB" id="A0A843V0B0"/>
<evidence type="ECO:0000256" key="6">
    <source>
        <dbReference type="ARBA" id="ARBA00023180"/>
    </source>
</evidence>
<dbReference type="InterPro" id="IPR015500">
    <property type="entry name" value="Peptidase_S8_subtilisin-rel"/>
</dbReference>
<protein>
    <submittedName>
        <fullName evidence="15">Uncharacterized protein</fullName>
    </submittedName>
</protein>
<keyword evidence="16" id="KW-1185">Reference proteome</keyword>
<reference evidence="15" key="1">
    <citation type="submission" date="2017-07" db="EMBL/GenBank/DDBJ databases">
        <title>Taro Niue Genome Assembly and Annotation.</title>
        <authorList>
            <person name="Atibalentja N."/>
            <person name="Keating K."/>
            <person name="Fields C.J."/>
        </authorList>
    </citation>
    <scope>NUCLEOTIDE SEQUENCE</scope>
    <source>
        <strain evidence="15">Niue_2</strain>
        <tissue evidence="15">Leaf</tissue>
    </source>
</reference>
<dbReference type="PROSITE" id="PS51892">
    <property type="entry name" value="SUBTILASE"/>
    <property type="match status" value="1"/>
</dbReference>
<keyword evidence="5 8" id="KW-0720">Serine protease</keyword>
<accession>A0A843V0B0</accession>
<dbReference type="Gene3D" id="3.30.70.80">
    <property type="entry name" value="Peptidase S8 propeptide/proteinase inhibitor I9"/>
    <property type="match status" value="1"/>
</dbReference>
<dbReference type="InterPro" id="IPR010259">
    <property type="entry name" value="S8pro/Inhibitor_I9"/>
</dbReference>
<feature type="domain" description="PA" evidence="12">
    <location>
        <begin position="403"/>
        <end position="472"/>
    </location>
</feature>
<comment type="caution">
    <text evidence="15">The sequence shown here is derived from an EMBL/GenBank/DDBJ whole genome shotgun (WGS) entry which is preliminary data.</text>
</comment>
<feature type="chain" id="PRO_5032652983" evidence="10">
    <location>
        <begin position="28"/>
        <end position="775"/>
    </location>
</feature>
<dbReference type="Proteomes" id="UP000652761">
    <property type="component" value="Unassembled WGS sequence"/>
</dbReference>
<dbReference type="InterPro" id="IPR036852">
    <property type="entry name" value="Peptidase_S8/S53_dom_sf"/>
</dbReference>
<dbReference type="InterPro" id="IPR034197">
    <property type="entry name" value="Peptidases_S8_3"/>
</dbReference>
<dbReference type="SUPFAM" id="SSF52025">
    <property type="entry name" value="PA domain"/>
    <property type="match status" value="1"/>
</dbReference>
<evidence type="ECO:0000256" key="4">
    <source>
        <dbReference type="ARBA" id="ARBA00022801"/>
    </source>
</evidence>
<feature type="domain" description="Inhibitor I9" evidence="13">
    <location>
        <begin position="51"/>
        <end position="131"/>
    </location>
</feature>
<evidence type="ECO:0000256" key="1">
    <source>
        <dbReference type="ARBA" id="ARBA00011073"/>
    </source>
</evidence>
<keyword evidence="4 8" id="KW-0378">Hydrolase</keyword>
<evidence type="ECO:0000259" key="13">
    <source>
        <dbReference type="Pfam" id="PF05922"/>
    </source>
</evidence>
<evidence type="ECO:0000259" key="11">
    <source>
        <dbReference type="Pfam" id="PF00082"/>
    </source>
</evidence>
<evidence type="ECO:0000259" key="14">
    <source>
        <dbReference type="Pfam" id="PF17766"/>
    </source>
</evidence>
<dbReference type="InterPro" id="IPR046450">
    <property type="entry name" value="PA_dom_sf"/>
</dbReference>
<dbReference type="GO" id="GO:0006508">
    <property type="term" value="P:proteolysis"/>
    <property type="evidence" value="ECO:0007669"/>
    <property type="project" value="UniProtKB-KW"/>
</dbReference>
<evidence type="ECO:0000256" key="8">
    <source>
        <dbReference type="PROSITE-ProRule" id="PRU01240"/>
    </source>
</evidence>
<dbReference type="Pfam" id="PF17766">
    <property type="entry name" value="fn3_6"/>
    <property type="match status" value="1"/>
</dbReference>
<dbReference type="EMBL" id="NMUH01001032">
    <property type="protein sequence ID" value="MQL88127.1"/>
    <property type="molecule type" value="Genomic_DNA"/>
</dbReference>
<dbReference type="SUPFAM" id="SSF52743">
    <property type="entry name" value="Subtilisin-like"/>
    <property type="match status" value="1"/>
</dbReference>
<dbReference type="InterPro" id="IPR000209">
    <property type="entry name" value="Peptidase_S8/S53_dom"/>
</dbReference>
<dbReference type="Pfam" id="PF02225">
    <property type="entry name" value="PA"/>
    <property type="match status" value="1"/>
</dbReference>
<evidence type="ECO:0000256" key="10">
    <source>
        <dbReference type="SAM" id="SignalP"/>
    </source>
</evidence>
<dbReference type="PANTHER" id="PTHR10795">
    <property type="entry name" value="PROPROTEIN CONVERTASE SUBTILISIN/KEXIN"/>
    <property type="match status" value="1"/>
</dbReference>
<feature type="region of interest" description="Disordered" evidence="9">
    <location>
        <begin position="215"/>
        <end position="234"/>
    </location>
</feature>
<evidence type="ECO:0000256" key="3">
    <source>
        <dbReference type="ARBA" id="ARBA00022729"/>
    </source>
</evidence>
<feature type="active site" description="Charge relay system" evidence="7 8">
    <location>
        <position position="562"/>
    </location>
</feature>
<dbReference type="GO" id="GO:0004252">
    <property type="term" value="F:serine-type endopeptidase activity"/>
    <property type="evidence" value="ECO:0007669"/>
    <property type="project" value="UniProtKB-UniRule"/>
</dbReference>
<name>A0A843V0B0_COLES</name>
<dbReference type="Gene3D" id="3.40.50.200">
    <property type="entry name" value="Peptidase S8/S53 domain"/>
    <property type="match status" value="1"/>
</dbReference>
<feature type="domain" description="Subtilisin-like protease fibronectin type-III" evidence="14">
    <location>
        <begin position="676"/>
        <end position="772"/>
    </location>
</feature>
<feature type="signal peptide" evidence="10">
    <location>
        <begin position="1"/>
        <end position="27"/>
    </location>
</feature>